<keyword evidence="2" id="KW-1185">Reference proteome</keyword>
<dbReference type="EMBL" id="FP476056">
    <property type="protein sequence ID" value="CAZ98389.1"/>
    <property type="molecule type" value="Genomic_DNA"/>
</dbReference>
<name>G0KZH8_ZOBGA</name>
<sequence length="30" mass="3527">MYNDTLIWADAYDKAKIEELLALSDNIIFH</sequence>
<gene>
    <name evidence="1" type="ordered locus">zobellia_4254</name>
</gene>
<proteinExistence type="predicted"/>
<dbReference type="STRING" id="63186.ZOBELLIA_4254"/>
<evidence type="ECO:0000313" key="2">
    <source>
        <dbReference type="Proteomes" id="UP000008898"/>
    </source>
</evidence>
<reference evidence="1 2" key="2">
    <citation type="journal article" date="2012" name="Environ. Microbiol.">
        <title>Characterization of the first alginolytic operons in a marine bacterium: from their emergence in marine Flavobacteriia to their independent transfers to marine Proteobacteria and human gut Bacteroides.</title>
        <authorList>
            <person name="Thomas F."/>
            <person name="Barbeyron T."/>
            <person name="Tonon T."/>
            <person name="Genicot S."/>
            <person name="Czjzek M."/>
            <person name="Michel G."/>
        </authorList>
    </citation>
    <scope>NUCLEOTIDE SEQUENCE [LARGE SCALE GENOMIC DNA]</scope>
    <source>
        <strain evidence="2">DSM 12802 / CCUG 47099 / CIP 106680 / NCIMB 13871 / Dsij</strain>
    </source>
</reference>
<reference evidence="2" key="1">
    <citation type="submission" date="2009-07" db="EMBL/GenBank/DDBJ databases">
        <title>Complete genome sequence of Zobellia galactanivorans Dsij.</title>
        <authorList>
            <consortium name="Genoscope - CEA"/>
        </authorList>
    </citation>
    <scope>NUCLEOTIDE SEQUENCE [LARGE SCALE GENOMIC DNA]</scope>
    <source>
        <strain evidence="2">DSM 12802 / CCUG 47099 / CIP 106680 / NCIMB 13871 / Dsij</strain>
    </source>
</reference>
<dbReference type="HOGENOM" id="CLU_3406238_0_0_10"/>
<accession>G0KZH8</accession>
<dbReference type="Proteomes" id="UP000008898">
    <property type="component" value="Chromosome"/>
</dbReference>
<evidence type="ECO:0000313" key="1">
    <source>
        <dbReference type="EMBL" id="CAZ98389.1"/>
    </source>
</evidence>
<dbReference type="KEGG" id="zga:ZOBELLIA_4254"/>
<organism evidence="1 2">
    <name type="scientific">Zobellia galactanivorans (strain DSM 12802 / CCUG 47099 / CIP 106680 / NCIMB 13871 / Dsij)</name>
    <dbReference type="NCBI Taxonomy" id="63186"/>
    <lineage>
        <taxon>Bacteria</taxon>
        <taxon>Pseudomonadati</taxon>
        <taxon>Bacteroidota</taxon>
        <taxon>Flavobacteriia</taxon>
        <taxon>Flavobacteriales</taxon>
        <taxon>Flavobacteriaceae</taxon>
        <taxon>Zobellia</taxon>
    </lineage>
</organism>
<dbReference type="AlphaFoldDB" id="G0KZH8"/>
<protein>
    <submittedName>
        <fullName evidence="1">Uncharacterized protein</fullName>
    </submittedName>
</protein>